<reference evidence="2" key="1">
    <citation type="submission" date="2022-02" db="EMBL/GenBank/DDBJ databases">
        <authorList>
            <person name="Leng L."/>
        </authorList>
    </citation>
    <scope>NUCLEOTIDE SEQUENCE</scope>
    <source>
        <strain evidence="2">JI</strain>
    </source>
</reference>
<proteinExistence type="predicted"/>
<dbReference type="RefSeq" id="WP_277444869.1">
    <property type="nucleotide sequence ID" value="NZ_JAKOAV010000030.1"/>
</dbReference>
<dbReference type="InterPro" id="IPR025906">
    <property type="entry name" value="YjfB_motility"/>
</dbReference>
<feature type="region of interest" description="Disordered" evidence="1">
    <location>
        <begin position="40"/>
        <end position="65"/>
    </location>
</feature>
<comment type="caution">
    <text evidence="2">The sequence shown here is derived from an EMBL/GenBank/DDBJ whole genome shotgun (WGS) entry which is preliminary data.</text>
</comment>
<dbReference type="Proteomes" id="UP001154312">
    <property type="component" value="Unassembled WGS sequence"/>
</dbReference>
<protein>
    <submittedName>
        <fullName evidence="2">YjfB family protein</fullName>
    </submittedName>
</protein>
<name>A0A9X4H3X6_9FIRM</name>
<evidence type="ECO:0000313" key="2">
    <source>
        <dbReference type="EMBL" id="MDF9409406.1"/>
    </source>
</evidence>
<organism evidence="2 3">
    <name type="scientific">Pelotomaculum isophthalicicum JI</name>
    <dbReference type="NCBI Taxonomy" id="947010"/>
    <lineage>
        <taxon>Bacteria</taxon>
        <taxon>Bacillati</taxon>
        <taxon>Bacillota</taxon>
        <taxon>Clostridia</taxon>
        <taxon>Eubacteriales</taxon>
        <taxon>Desulfotomaculaceae</taxon>
        <taxon>Pelotomaculum</taxon>
    </lineage>
</organism>
<dbReference type="AlphaFoldDB" id="A0A9X4H3X6"/>
<sequence length="65" mass="7306">MDTDAVGTVKAYLGVKQVKLQQDVQVNILRQIMNQEKQSVQDLLETMPQTSPNPPHLGNNLDLYV</sequence>
<evidence type="ECO:0000313" key="3">
    <source>
        <dbReference type="Proteomes" id="UP001154312"/>
    </source>
</evidence>
<evidence type="ECO:0000256" key="1">
    <source>
        <dbReference type="SAM" id="MobiDB-lite"/>
    </source>
</evidence>
<dbReference type="Pfam" id="PF14070">
    <property type="entry name" value="YjfB_motility"/>
    <property type="match status" value="1"/>
</dbReference>
<dbReference type="EMBL" id="JAKOAV010000030">
    <property type="protein sequence ID" value="MDF9409406.1"/>
    <property type="molecule type" value="Genomic_DNA"/>
</dbReference>
<accession>A0A9X4H3X6</accession>
<gene>
    <name evidence="2" type="ORF">L7E55_13750</name>
</gene>
<keyword evidence="3" id="KW-1185">Reference proteome</keyword>